<reference evidence="2" key="1">
    <citation type="submission" date="2010-06" db="EMBL/GenBank/DDBJ databases">
        <authorList>
            <person name="Jiang H."/>
            <person name="Abraham K."/>
            <person name="Ali S."/>
            <person name="Alsbrooks S.L."/>
            <person name="Anim B.N."/>
            <person name="Anosike U.S."/>
            <person name="Attaway T."/>
            <person name="Bandaranaike D.P."/>
            <person name="Battles P.K."/>
            <person name="Bell S.N."/>
            <person name="Bell A.V."/>
            <person name="Beltran B."/>
            <person name="Bickham C."/>
            <person name="Bustamante Y."/>
            <person name="Caleb T."/>
            <person name="Canada A."/>
            <person name="Cardenas V."/>
            <person name="Carter K."/>
            <person name="Chacko J."/>
            <person name="Chandrabose M.N."/>
            <person name="Chavez D."/>
            <person name="Chavez A."/>
            <person name="Chen L."/>
            <person name="Chu H.-S."/>
            <person name="Claassen K.J."/>
            <person name="Cockrell R."/>
            <person name="Collins M."/>
            <person name="Cooper J.A."/>
            <person name="Cree A."/>
            <person name="Curry S.M."/>
            <person name="Da Y."/>
            <person name="Dao M.D."/>
            <person name="Das B."/>
            <person name="Davila M.-L."/>
            <person name="Davy-Carroll L."/>
            <person name="Denson S."/>
            <person name="Dinh H."/>
            <person name="Ebong V.E."/>
            <person name="Edwards J.R."/>
            <person name="Egan A."/>
            <person name="El-Daye J."/>
            <person name="Escobedo L."/>
            <person name="Fernandez S."/>
            <person name="Fernando P.R."/>
            <person name="Flagg N."/>
            <person name="Forbes L.D."/>
            <person name="Fowler R.G."/>
            <person name="Fu Q."/>
            <person name="Gabisi R.A."/>
            <person name="Ganer J."/>
            <person name="Garbino Pronczuk A."/>
            <person name="Garcia R.M."/>
            <person name="Garner T."/>
            <person name="Garrett T.E."/>
            <person name="Gonzalez D.A."/>
            <person name="Hamid H."/>
            <person name="Hawkins E.S."/>
            <person name="Hirani K."/>
            <person name="Hogues M.E."/>
            <person name="Hollins B."/>
            <person name="Hsiao C.-H."/>
            <person name="Jabil R."/>
            <person name="James M.L."/>
            <person name="Jhangiani S.N."/>
            <person name="Johnson B."/>
            <person name="Johnson Q."/>
            <person name="Joshi V."/>
            <person name="Kalu J.B."/>
            <person name="Kam C."/>
            <person name="Kashfia A."/>
            <person name="Keebler J."/>
            <person name="Kisamo H."/>
            <person name="Kovar C.L."/>
            <person name="Lago L.A."/>
            <person name="Lai C.-Y."/>
            <person name="Laidlaw J."/>
            <person name="Lara F."/>
            <person name="Le T.-K."/>
            <person name="Lee S.L."/>
            <person name="Legall F.H."/>
            <person name="Lemon S.J."/>
            <person name="Lewis L.R."/>
            <person name="Li B."/>
            <person name="Liu Y."/>
            <person name="Liu Y.-S."/>
            <person name="Lopez J."/>
            <person name="Lozado R.J."/>
            <person name="Lu J."/>
            <person name="Madu R.C."/>
            <person name="Maheshwari M."/>
            <person name="Maheshwari R."/>
            <person name="Malloy K."/>
            <person name="Martinez E."/>
            <person name="Mathew T."/>
            <person name="Mercado I.C."/>
            <person name="Mercado C."/>
            <person name="Meyer B."/>
            <person name="Montgomery K."/>
            <person name="Morgan M.B."/>
            <person name="Munidasa M."/>
            <person name="Nazareth L.V."/>
            <person name="Nelson J."/>
            <person name="Ng B.M."/>
            <person name="Nguyen N.B."/>
            <person name="Nguyen P.Q."/>
            <person name="Nguyen T."/>
            <person name="Obregon M."/>
            <person name="Okwuonu G.O."/>
            <person name="Onwere C.G."/>
            <person name="Orozco G."/>
            <person name="Parra A."/>
            <person name="Patel S."/>
            <person name="Patil S."/>
            <person name="Perez A."/>
            <person name="Perez Y."/>
            <person name="Pham C."/>
            <person name="Primus E.L."/>
            <person name="Pu L.-L."/>
            <person name="Puazo M."/>
            <person name="Qin X."/>
            <person name="Quiroz J.B."/>
            <person name="Reese J."/>
            <person name="Richards S."/>
            <person name="Rives C.M."/>
            <person name="Robberts R."/>
            <person name="Ruiz S.J."/>
            <person name="Ruiz M.J."/>
            <person name="Santibanez J."/>
            <person name="Schneider B.W."/>
            <person name="Sisson I."/>
            <person name="Smith M."/>
            <person name="Sodergren E."/>
            <person name="Song X.-Z."/>
            <person name="Song B.B."/>
            <person name="Summersgill H."/>
            <person name="Thelus R."/>
            <person name="Thornton R.D."/>
            <person name="Trejos Z.Y."/>
            <person name="Usmani K."/>
            <person name="Vattathil S."/>
            <person name="Villasana D."/>
            <person name="Walker D.L."/>
            <person name="Wang S."/>
            <person name="Wang K."/>
            <person name="White C.S."/>
            <person name="Williams A.C."/>
            <person name="Williamson J."/>
            <person name="Wilson K."/>
            <person name="Woghiren I.O."/>
            <person name="Woodworth J.R."/>
            <person name="Worley K.C."/>
            <person name="Wright R.A."/>
            <person name="Wu W."/>
            <person name="Young L."/>
            <person name="Zhang L."/>
            <person name="Zhang J."/>
            <person name="Zhu Y."/>
            <person name="Muzny D.M."/>
            <person name="Weinstock G."/>
            <person name="Gibbs R.A."/>
        </authorList>
    </citation>
    <scope>NUCLEOTIDE SEQUENCE [LARGE SCALE GENOMIC DNA]</scope>
    <source>
        <strain evidence="2">LSR1</strain>
    </source>
</reference>
<dbReference type="Gene3D" id="3.30.360.10">
    <property type="entry name" value="Dihydrodipicolinate Reductase, domain 2"/>
    <property type="match status" value="1"/>
</dbReference>
<protein>
    <submittedName>
        <fullName evidence="1">Uncharacterized protein</fullName>
    </submittedName>
</protein>
<accession>A0A8R2NXY7</accession>
<dbReference type="KEGG" id="api:107885751"/>
<evidence type="ECO:0000313" key="2">
    <source>
        <dbReference type="Proteomes" id="UP000007819"/>
    </source>
</evidence>
<keyword evidence="2" id="KW-1185">Reference proteome</keyword>
<proteinExistence type="predicted"/>
<evidence type="ECO:0000313" key="1">
    <source>
        <dbReference type="EnsemblMetazoa" id="XP_029348523.1"/>
    </source>
</evidence>
<dbReference type="Proteomes" id="UP000007819">
    <property type="component" value="Unassembled WGS sequence"/>
</dbReference>
<dbReference type="EnsemblMetazoa" id="XM_016809440.2">
    <property type="protein sequence ID" value="XP_016664929.1"/>
    <property type="gene ID" value="LOC107885751"/>
</dbReference>
<dbReference type="SUPFAM" id="SSF55347">
    <property type="entry name" value="Glyceraldehyde-3-phosphate dehydrogenase-like, C-terminal domain"/>
    <property type="match status" value="1"/>
</dbReference>
<reference evidence="1" key="2">
    <citation type="submission" date="2022-06" db="UniProtKB">
        <authorList>
            <consortium name="EnsemblMetazoa"/>
        </authorList>
    </citation>
    <scope>IDENTIFICATION</scope>
</reference>
<organism evidence="1 2">
    <name type="scientific">Acyrthosiphon pisum</name>
    <name type="common">Pea aphid</name>
    <dbReference type="NCBI Taxonomy" id="7029"/>
    <lineage>
        <taxon>Eukaryota</taxon>
        <taxon>Metazoa</taxon>
        <taxon>Ecdysozoa</taxon>
        <taxon>Arthropoda</taxon>
        <taxon>Hexapoda</taxon>
        <taxon>Insecta</taxon>
        <taxon>Pterygota</taxon>
        <taxon>Neoptera</taxon>
        <taxon>Paraneoptera</taxon>
        <taxon>Hemiptera</taxon>
        <taxon>Sternorrhyncha</taxon>
        <taxon>Aphidomorpha</taxon>
        <taxon>Aphidoidea</taxon>
        <taxon>Aphididae</taxon>
        <taxon>Macrosiphini</taxon>
        <taxon>Acyrthosiphon</taxon>
    </lineage>
</organism>
<dbReference type="AlphaFoldDB" id="A0A8R2NXY7"/>
<dbReference type="RefSeq" id="XP_016664929.1">
    <property type="nucleotide sequence ID" value="XM_016809440.1"/>
</dbReference>
<sequence>MTSMVHILLPDLKGKVLEQKIIVPFAMGSLIKLYITVQNPVKIQDLMTPEFWESNVLSYCNRKTVASSNFIGETFSTVDLGLTSVMGKKFMTIGLWCDSETVEANGLLELYKYISIQDHGDLRRRRAFFYGILRILKTALGVIRDDLLQKLIEHFSQML</sequence>
<dbReference type="EnsemblMetazoa" id="XM_029492663.1">
    <property type="protein sequence ID" value="XP_029348523.1"/>
    <property type="gene ID" value="LOC100571336"/>
</dbReference>
<name>A0A8R2NXY7_ACYPI</name>
<dbReference type="GeneID" id="107885751"/>